<dbReference type="PANTHER" id="PTHR22970:SF14">
    <property type="entry name" value="AT-RICH INTERACTIVE DOMAIN-CONTAINING PROTEIN 2"/>
    <property type="match status" value="1"/>
</dbReference>
<dbReference type="PROSITE" id="PS51526">
    <property type="entry name" value="RFX_DBD"/>
    <property type="match status" value="1"/>
</dbReference>
<dbReference type="GO" id="GO:0006325">
    <property type="term" value="P:chromatin organization"/>
    <property type="evidence" value="ECO:0007669"/>
    <property type="project" value="UniProtKB-KW"/>
</dbReference>
<keyword evidence="4" id="KW-0539">Nucleus</keyword>
<dbReference type="InterPro" id="IPR036390">
    <property type="entry name" value="WH_DNA-bd_sf"/>
</dbReference>
<feature type="region of interest" description="Disordered" evidence="6">
    <location>
        <begin position="1790"/>
        <end position="1809"/>
    </location>
</feature>
<dbReference type="Pfam" id="PF02257">
    <property type="entry name" value="RFX_DNA_binding"/>
    <property type="match status" value="1"/>
</dbReference>
<feature type="region of interest" description="Disordered" evidence="6">
    <location>
        <begin position="498"/>
        <end position="519"/>
    </location>
</feature>
<keyword evidence="3" id="KW-0804">Transcription</keyword>
<feature type="compositionally biased region" description="Low complexity" evidence="6">
    <location>
        <begin position="773"/>
        <end position="783"/>
    </location>
</feature>
<evidence type="ECO:0000256" key="3">
    <source>
        <dbReference type="ARBA" id="ARBA00023163"/>
    </source>
</evidence>
<dbReference type="SMART" id="SM00501">
    <property type="entry name" value="BRIGHT"/>
    <property type="match status" value="1"/>
</dbReference>
<feature type="region of interest" description="Disordered" evidence="6">
    <location>
        <begin position="1611"/>
        <end position="1641"/>
    </location>
</feature>
<dbReference type="GO" id="GO:0006355">
    <property type="term" value="P:regulation of DNA-templated transcription"/>
    <property type="evidence" value="ECO:0007669"/>
    <property type="project" value="InterPro"/>
</dbReference>
<evidence type="ECO:0000256" key="5">
    <source>
        <dbReference type="PROSITE-ProRule" id="PRU00042"/>
    </source>
</evidence>
<feature type="domain" description="ARID" evidence="8">
    <location>
        <begin position="12"/>
        <end position="104"/>
    </location>
</feature>
<dbReference type="PANTHER" id="PTHR22970">
    <property type="entry name" value="AT-RICH INTERACTIVE DOMAIN-CONTAINING PROTEIN 2"/>
    <property type="match status" value="1"/>
</dbReference>
<dbReference type="InterPro" id="IPR036431">
    <property type="entry name" value="ARID_dom_sf"/>
</dbReference>
<dbReference type="InterPro" id="IPR001606">
    <property type="entry name" value="ARID_dom"/>
</dbReference>
<keyword evidence="5" id="KW-0863">Zinc-finger</keyword>
<feature type="compositionally biased region" description="Low complexity" evidence="6">
    <location>
        <begin position="501"/>
        <end position="516"/>
    </location>
</feature>
<dbReference type="SMART" id="SM01014">
    <property type="entry name" value="ARID"/>
    <property type="match status" value="1"/>
</dbReference>
<reference evidence="10" key="1">
    <citation type="submission" date="2012-11" db="EMBL/GenBank/DDBJ databases">
        <authorList>
            <person name="Lucero-Rivera Y.E."/>
            <person name="Tovar-Ramirez D."/>
        </authorList>
    </citation>
    <scope>NUCLEOTIDE SEQUENCE</scope>
    <source>
        <tissue evidence="10">Salivary gland</tissue>
    </source>
</reference>
<feature type="compositionally biased region" description="Low complexity" evidence="6">
    <location>
        <begin position="1629"/>
        <end position="1641"/>
    </location>
</feature>
<accession>L7M0T7</accession>
<feature type="region of interest" description="Disordered" evidence="6">
    <location>
        <begin position="822"/>
        <end position="845"/>
    </location>
</feature>
<dbReference type="InterPro" id="IPR013087">
    <property type="entry name" value="Znf_C2H2_type"/>
</dbReference>
<feature type="region of interest" description="Disordered" evidence="6">
    <location>
        <begin position="770"/>
        <end position="789"/>
    </location>
</feature>
<keyword evidence="5" id="KW-0479">Metal-binding</keyword>
<evidence type="ECO:0000256" key="1">
    <source>
        <dbReference type="ARBA" id="ARBA00022853"/>
    </source>
</evidence>
<dbReference type="SUPFAM" id="SSF46785">
    <property type="entry name" value="Winged helix' DNA-binding domain"/>
    <property type="match status" value="1"/>
</dbReference>
<keyword evidence="2" id="KW-0805">Transcription regulation</keyword>
<dbReference type="PROSITE" id="PS51011">
    <property type="entry name" value="ARID"/>
    <property type="match status" value="1"/>
</dbReference>
<dbReference type="InterPro" id="IPR052406">
    <property type="entry name" value="Chromatin_Remodeling_Comp"/>
</dbReference>
<evidence type="ECO:0000259" key="9">
    <source>
        <dbReference type="PROSITE" id="PS51526"/>
    </source>
</evidence>
<dbReference type="PROSITE" id="PS00028">
    <property type="entry name" value="ZINC_FINGER_C2H2_1"/>
    <property type="match status" value="1"/>
</dbReference>
<sequence>MEKLHKEPGDYTKDSSSFTLELQKFHESRGSPFRHAPRINGREVDLFALYNSVTAIGGWQKVNDLLKWDYVLDKLNFPKACANASLALRQVYVRYLSLFEKVHFLGEDADEEADPGTESRGGRKSTGAALVQVPMSYNKAQHDIPESQRLVLGLSPCPGPSPEYSKLCMSLLSGLPNEETLTLNVCTLLSNEGRHSLKLDRLPRLVDLLLSQAGLFPADDPTLRPMLLESWQGVEGRRMERFWEDNLDAETISLYNIGRGSKDEEDELFNLNYEVGTRSIEGQRVLRIALIFHNLSFEERNAVILAKNRTFIRFVMLSALSRWSTLRQVALDTIGNLAAKLVLYPALDEDEDEASSGHHCYEDLAGERQRWSCSLLRLTREGIQSQDRYLVVRCLDILARLCRQERNAEPLLAALDTPLCRRVFELLTVHDLMLLIYALEALYMLSELGRDACERMLLVHRSMGILVSLLTLDPLVYGPLAQKGMKLIETIDPLLPPPQAPAAATNNPAATPTSLPMSAPLTPSMVSTGGSAVGMNAPATAAAGMTGTTGPGPGVGPPAAGTPATVATGLATTAAPQSDPMDTEAFAGTWVRAMYEPAPPGCMVARNDIYAEYVTFCSKAGRKSVISASVFSNCVKAVYTQTGLRRVDGANGVVSFHHDGLRKRLNPLPVPIQVTSCLSISTQAAATTLRTPLASGGTASSHSPILKAQLSAPLRALTPPGNQVSPPPSPATTAPPVVGTPPAPPPPGGAPPGGSSNLIKSLLANKVSRNLQRHQQMQQQQQQSTVVTSADAEVTPVTAGTPVLANSAALTRTPEPVRREVNPASAVGSHQPQHHQHQPAVTAQSFSFVSTTSSAASIVTAGAPTAQTTQQATTCLTSALQAKLQQQPQALAHNSVQPQTQGQSLGTALHLRVQPHVQVQVPTVHTQPQIQVQVPTSAAHTQSTQVHVQVPTSVVQAQQAQVQAQVPTSAAQAPHAQVQVQVPTSVAQMLQTQVQAPSAAIQVQQVQMQVPNSAVHGQQIQLQVPTSAAQAQQAQIQMQVPASTVQVQVPTTTFQAQVATGANQVTPSSAPVQVQLPAAAVQAAQQRQIQVQVPMVQTQQHIQVQVPTSAIQQQQVQVQVPSSTFQQQQIQVQVPNSSVQVSATPGVQAQFQQQVQVHTAPVVQTQVQQVQVQVPTQICHTPLHAQVQTAAGPVLIQSTQPATVVQGQPAQVVVSMAPSSQVPASISVPSVSVQTSMPVQTPLQVTFSTPVSTPLLASAIASAQSSVPSSVSAVGLTQTLPTSLATNVTSNLASGQTVVMAPNLASNLGGGSAVVVGSALPSNPVMAQGTSLAASLASGGGLPPGATIVMVPNSATGITTGMLVVRPQGKMPAGAVNAALLARSQAVANAINAGARGPLIVSTRPNGFQRDIVMEVSMPPEYKQELPPPTQQVSATGADHPIHNHVGENGAAVNAATGTTTTTVHKCIAILPSTTTTTSGTAAETKLVESVVYKSSPLLNGLLDKGKVPLAMDSSTLQNGSVEDETAQHADGSTPMVISDDVNVAVTNGAGTPAKTTASSDLSSIQDIVGSVESASKVISRSGVDVAGSPALKRAAEPDGGGGCAKRLRLEDSSESTFQVGDATERQGSPPAATAPASQQQSVVVMARTEGGGAQHVVVQQSVIQQNVTQHGTTLQPGGGVVQLGCTHQALVQPKTQPQTLPAPSATPQVVRVVTTTAAAPVPQPNLVKLLSTMDSSKTVVATVATVNSASTSAASTVAAGSTTLVSTQSAEVKPVATASKTVVVDGEKKATAATSSAAAHHHHHHHHHHKAAKLVYHCEWKGCDRTFSTPSAVFYHACKVHIPEADNDVQCQWDSCDDMKRRRLSLFTHLQDRHCNEQVLQIQAVRRQQISQFGKASLPPPAQPPPHPGYAPDAALLAIRRHALAYYNHRDASDEKESALAKSIRLTSALIIRNLATYSSRARRYLRRYEQQLSTVAMSPLESSRTIAQCLLEMSRVPTPD</sequence>
<evidence type="ECO:0000256" key="2">
    <source>
        <dbReference type="ARBA" id="ARBA00023015"/>
    </source>
</evidence>
<dbReference type="InterPro" id="IPR003150">
    <property type="entry name" value="DNA-bd_RFX"/>
</dbReference>
<protein>
    <recommendedName>
        <fullName evidence="11">AT-rich interactive domain-containing protein 2</fullName>
    </recommendedName>
</protein>
<evidence type="ECO:0008006" key="11">
    <source>
        <dbReference type="Google" id="ProtNLM"/>
    </source>
</evidence>
<dbReference type="InterPro" id="IPR036388">
    <property type="entry name" value="WH-like_DNA-bd_sf"/>
</dbReference>
<dbReference type="Gene3D" id="1.10.150.60">
    <property type="entry name" value="ARID DNA-binding domain"/>
    <property type="match status" value="1"/>
</dbReference>
<dbReference type="Gene3D" id="1.10.10.10">
    <property type="entry name" value="Winged helix-like DNA-binding domain superfamily/Winged helix DNA-binding domain"/>
    <property type="match status" value="1"/>
</dbReference>
<evidence type="ECO:0000256" key="4">
    <source>
        <dbReference type="ARBA" id="ARBA00023242"/>
    </source>
</evidence>
<keyword evidence="5" id="KW-0862">Zinc</keyword>
<feature type="compositionally biased region" description="Basic residues" evidence="6">
    <location>
        <begin position="1800"/>
        <end position="1809"/>
    </location>
</feature>
<evidence type="ECO:0000256" key="6">
    <source>
        <dbReference type="SAM" id="MobiDB-lite"/>
    </source>
</evidence>
<proteinExistence type="evidence at transcript level"/>
<feature type="domain" description="RFX-type winged-helix" evidence="9">
    <location>
        <begin position="587"/>
        <end position="665"/>
    </location>
</feature>
<dbReference type="EMBL" id="GACK01007389">
    <property type="protein sequence ID" value="JAA57645.1"/>
    <property type="molecule type" value="mRNA"/>
</dbReference>
<feature type="compositionally biased region" description="Pro residues" evidence="6">
    <location>
        <begin position="738"/>
        <end position="750"/>
    </location>
</feature>
<dbReference type="SUPFAM" id="SSF46774">
    <property type="entry name" value="ARID-like"/>
    <property type="match status" value="1"/>
</dbReference>
<evidence type="ECO:0000259" key="7">
    <source>
        <dbReference type="PROSITE" id="PS50157"/>
    </source>
</evidence>
<evidence type="ECO:0000259" key="8">
    <source>
        <dbReference type="PROSITE" id="PS51011"/>
    </source>
</evidence>
<dbReference type="InterPro" id="IPR016024">
    <property type="entry name" value="ARM-type_fold"/>
</dbReference>
<keyword evidence="1" id="KW-0156">Chromatin regulator</keyword>
<feature type="domain" description="C2H2-type" evidence="7">
    <location>
        <begin position="1817"/>
        <end position="1847"/>
    </location>
</feature>
<dbReference type="SUPFAM" id="SSF48371">
    <property type="entry name" value="ARM repeat"/>
    <property type="match status" value="1"/>
</dbReference>
<feature type="region of interest" description="Disordered" evidence="6">
    <location>
        <begin position="716"/>
        <end position="758"/>
    </location>
</feature>
<name>L7M0T7_RHIPC</name>
<dbReference type="GO" id="GO:0008270">
    <property type="term" value="F:zinc ion binding"/>
    <property type="evidence" value="ECO:0007669"/>
    <property type="project" value="UniProtKB-KW"/>
</dbReference>
<organism evidence="10">
    <name type="scientific">Rhipicephalus pulchellus</name>
    <name type="common">Yellow backed tick</name>
    <name type="synonym">Dermacentor pulchellus</name>
    <dbReference type="NCBI Taxonomy" id="72859"/>
    <lineage>
        <taxon>Eukaryota</taxon>
        <taxon>Metazoa</taxon>
        <taxon>Ecdysozoa</taxon>
        <taxon>Arthropoda</taxon>
        <taxon>Chelicerata</taxon>
        <taxon>Arachnida</taxon>
        <taxon>Acari</taxon>
        <taxon>Parasitiformes</taxon>
        <taxon>Ixodida</taxon>
        <taxon>Ixodoidea</taxon>
        <taxon>Ixodidae</taxon>
        <taxon>Rhipicephalinae</taxon>
        <taxon>Rhipicephalus</taxon>
        <taxon>Rhipicephalus</taxon>
    </lineage>
</organism>
<dbReference type="SMART" id="SM00355">
    <property type="entry name" value="ZnF_C2H2"/>
    <property type="match status" value="2"/>
</dbReference>
<reference evidence="10" key="2">
    <citation type="journal article" date="2015" name="J. Proteomics">
        <title>Sexual differences in the sialomes of the zebra tick, Rhipicephalus pulchellus.</title>
        <authorList>
            <person name="Tan A.W."/>
            <person name="Francischetti I.M."/>
            <person name="Slovak M."/>
            <person name="Kini R.M."/>
            <person name="Ribeiro J.M."/>
        </authorList>
    </citation>
    <scope>NUCLEOTIDE SEQUENCE</scope>
    <source>
        <tissue evidence="10">Salivary gland</tissue>
    </source>
</reference>
<dbReference type="PROSITE" id="PS50157">
    <property type="entry name" value="ZINC_FINGER_C2H2_2"/>
    <property type="match status" value="1"/>
</dbReference>
<evidence type="ECO:0000313" key="10">
    <source>
        <dbReference type="EMBL" id="JAA57645.1"/>
    </source>
</evidence>
<dbReference type="Pfam" id="PF01388">
    <property type="entry name" value="ARID"/>
    <property type="match status" value="1"/>
</dbReference>
<dbReference type="GO" id="GO:0003677">
    <property type="term" value="F:DNA binding"/>
    <property type="evidence" value="ECO:0007669"/>
    <property type="project" value="InterPro"/>
</dbReference>